<evidence type="ECO:0000313" key="3">
    <source>
        <dbReference type="Proteomes" id="UP000479710"/>
    </source>
</evidence>
<keyword evidence="3" id="KW-1185">Reference proteome</keyword>
<protein>
    <submittedName>
        <fullName evidence="2">Uncharacterized protein</fullName>
    </submittedName>
</protein>
<proteinExistence type="predicted"/>
<organism evidence="2 3">
    <name type="scientific">Oryza meyeriana var. granulata</name>
    <dbReference type="NCBI Taxonomy" id="110450"/>
    <lineage>
        <taxon>Eukaryota</taxon>
        <taxon>Viridiplantae</taxon>
        <taxon>Streptophyta</taxon>
        <taxon>Embryophyta</taxon>
        <taxon>Tracheophyta</taxon>
        <taxon>Spermatophyta</taxon>
        <taxon>Magnoliopsida</taxon>
        <taxon>Liliopsida</taxon>
        <taxon>Poales</taxon>
        <taxon>Poaceae</taxon>
        <taxon>BOP clade</taxon>
        <taxon>Oryzoideae</taxon>
        <taxon>Oryzeae</taxon>
        <taxon>Oryzinae</taxon>
        <taxon>Oryza</taxon>
        <taxon>Oryza meyeriana</taxon>
    </lineage>
</organism>
<dbReference type="AlphaFoldDB" id="A0A6G1FFL4"/>
<gene>
    <name evidence="2" type="ORF">E2562_034445</name>
</gene>
<feature type="region of interest" description="Disordered" evidence="1">
    <location>
        <begin position="78"/>
        <end position="104"/>
    </location>
</feature>
<sequence>MAHLEEAALGLIWWPGARSGGPLIGGVGFGPPRRLFHNELVHGDCGRIHTSSSMATVDVSLQARPWQRRTHARELLHGSDRQIPTSSSTVMAGRSTMAVGTSID</sequence>
<evidence type="ECO:0000256" key="1">
    <source>
        <dbReference type="SAM" id="MobiDB-lite"/>
    </source>
</evidence>
<dbReference type="Proteomes" id="UP000479710">
    <property type="component" value="Unassembled WGS sequence"/>
</dbReference>
<dbReference type="EMBL" id="SPHZ02000001">
    <property type="protein sequence ID" value="KAF0935572.1"/>
    <property type="molecule type" value="Genomic_DNA"/>
</dbReference>
<name>A0A6G1FFL4_9ORYZ</name>
<evidence type="ECO:0000313" key="2">
    <source>
        <dbReference type="EMBL" id="KAF0935572.1"/>
    </source>
</evidence>
<reference evidence="2 3" key="1">
    <citation type="submission" date="2019-11" db="EMBL/GenBank/DDBJ databases">
        <title>Whole genome sequence of Oryza granulata.</title>
        <authorList>
            <person name="Li W."/>
        </authorList>
    </citation>
    <scope>NUCLEOTIDE SEQUENCE [LARGE SCALE GENOMIC DNA]</scope>
    <source>
        <strain evidence="3">cv. Menghai</strain>
        <tissue evidence="2">Leaf</tissue>
    </source>
</reference>
<comment type="caution">
    <text evidence="2">The sequence shown here is derived from an EMBL/GenBank/DDBJ whole genome shotgun (WGS) entry which is preliminary data.</text>
</comment>
<accession>A0A6G1FFL4</accession>